<dbReference type="GO" id="GO:0030599">
    <property type="term" value="F:pectinesterase activity"/>
    <property type="evidence" value="ECO:0007669"/>
    <property type="project" value="InterPro"/>
</dbReference>
<dbReference type="Proteomes" id="UP000734854">
    <property type="component" value="Unassembled WGS sequence"/>
</dbReference>
<dbReference type="Gene3D" id="1.20.140.40">
    <property type="entry name" value="Invertase/pectin methylesterase inhibitor family protein"/>
    <property type="match status" value="1"/>
</dbReference>
<dbReference type="SUPFAM" id="SSF101148">
    <property type="entry name" value="Plant invertase/pectin methylesterase inhibitor"/>
    <property type="match status" value="1"/>
</dbReference>
<dbReference type="PROSITE" id="PS00503">
    <property type="entry name" value="PECTINESTERASE_2"/>
    <property type="match status" value="1"/>
</dbReference>
<dbReference type="FunFam" id="2.160.20.10:FF:000001">
    <property type="entry name" value="Pectinesterase"/>
    <property type="match status" value="1"/>
</dbReference>
<evidence type="ECO:0000259" key="8">
    <source>
        <dbReference type="SMART" id="SM00856"/>
    </source>
</evidence>
<dbReference type="Gene3D" id="2.160.20.10">
    <property type="entry name" value="Single-stranded right-handed beta-helix, Pectin lyase-like"/>
    <property type="match status" value="1"/>
</dbReference>
<feature type="region of interest" description="Disordered" evidence="7">
    <location>
        <begin position="150"/>
        <end position="175"/>
    </location>
</feature>
<dbReference type="GO" id="GO:0004857">
    <property type="term" value="F:enzyme inhibitor activity"/>
    <property type="evidence" value="ECO:0007669"/>
    <property type="project" value="InterPro"/>
</dbReference>
<sequence length="864" mass="96183">MGLPLHGGLPMDAPPPSAAQTRHESLAFSMLLSAGDTPAPFARKKLATHTSLHTFLHFFRAQVNLPEHLSVLWPGDSTPSSRFPTDLLPALTLPASHNFLLDLRSRHGRTRLLPPTSLPQDIRTPASIPLPPTPTWWGFSSFPASPSAFQDLPPLETRHSPRSGRTPTDDRVNRVPHFDPRFSSLHQQRRSAWRLHVSLRLHICRSAAQHSSHSSCSRPENYEMRALFLEWSVNRHRKKGSKPRSELLRLQDKLVELLPIYDDAKCAACSLRPWWRRPRGQKRKPPCLTLKCTGWKCTEVQDRASLLYSKAGRIWMVLWFSAMTIPGWIAGSSAGACQAAAIDLSHSHSRLSFLLLLLLLRLEHCYGEPMVSYCSRTPYPDVCSSMVNRSDSVFEQSSSLTWNEFRDLLHRATLERAVLAHQRAGERNPNQFDEPRRRAWTDCVELLADTVGLVNRSLVRPGHDAQTWLSAAMTNHRTCRDGFLELGLTAPVIDDGELTESISNLLAVNNAMLIAAGGQHKRRRRLGLLFPEWVAAADQKLLAASDVKSNLVVAKDGSGDYKSIVEAVAAAAKARGGSTARFVIHVKAGVYEEYVEIPNSMENLMMTGDGIDATVVTGNRSVKDGYRTFRSATFDVSGNEFIARDMTFENTAGPEKGQAVALLSKSDHSVFYKCSFKGYQDTLYVHSQRQFYRNCDVYGTIDFIFGNAAVVFQNCYLYVRRPMNGQANVVTAQGRSSSNEATGISIHNSIVVAASDLAPVQGSFRTYLGRPWREYSRTVVMKTKLEDLIDPAGWLEWNDSSPLSTLYYGEFMNTGTGADTSRRVNWSGYHVINNSSEAEKFTVGSFLSGDSWIPSTGVPYTSGL</sequence>
<dbReference type="SMART" id="SM00856">
    <property type="entry name" value="PMEI"/>
    <property type="match status" value="1"/>
</dbReference>
<comment type="similarity">
    <text evidence="3">In the C-terminal section; belongs to the pectinesterase family.</text>
</comment>
<evidence type="ECO:0000256" key="1">
    <source>
        <dbReference type="ARBA" id="ARBA00005184"/>
    </source>
</evidence>
<dbReference type="PANTHER" id="PTHR31707">
    <property type="entry name" value="PECTINESTERASE"/>
    <property type="match status" value="1"/>
</dbReference>
<evidence type="ECO:0000256" key="4">
    <source>
        <dbReference type="ARBA" id="ARBA00022801"/>
    </source>
</evidence>
<dbReference type="NCBIfam" id="TIGR01614">
    <property type="entry name" value="PME_inhib"/>
    <property type="match status" value="1"/>
</dbReference>
<evidence type="ECO:0000256" key="3">
    <source>
        <dbReference type="ARBA" id="ARBA00007786"/>
    </source>
</evidence>
<organism evidence="9 10">
    <name type="scientific">Zingiber officinale</name>
    <name type="common">Ginger</name>
    <name type="synonym">Amomum zingiber</name>
    <dbReference type="NCBI Taxonomy" id="94328"/>
    <lineage>
        <taxon>Eukaryota</taxon>
        <taxon>Viridiplantae</taxon>
        <taxon>Streptophyta</taxon>
        <taxon>Embryophyta</taxon>
        <taxon>Tracheophyta</taxon>
        <taxon>Spermatophyta</taxon>
        <taxon>Magnoliopsida</taxon>
        <taxon>Liliopsida</taxon>
        <taxon>Zingiberales</taxon>
        <taxon>Zingiberaceae</taxon>
        <taxon>Zingiber</taxon>
    </lineage>
</organism>
<feature type="domain" description="Pectinesterase inhibitor" evidence="8">
    <location>
        <begin position="366"/>
        <end position="508"/>
    </location>
</feature>
<gene>
    <name evidence="9" type="ORF">ZIOFF_028137</name>
</gene>
<feature type="region of interest" description="Disordered" evidence="7">
    <location>
        <begin position="1"/>
        <end position="22"/>
    </location>
</feature>
<evidence type="ECO:0000313" key="9">
    <source>
        <dbReference type="EMBL" id="KAG6510129.1"/>
    </source>
</evidence>
<dbReference type="UniPathway" id="UPA00545">
    <property type="reaction ID" value="UER00823"/>
</dbReference>
<reference evidence="9 10" key="1">
    <citation type="submission" date="2020-08" db="EMBL/GenBank/DDBJ databases">
        <title>Plant Genome Project.</title>
        <authorList>
            <person name="Zhang R.-G."/>
        </authorList>
    </citation>
    <scope>NUCLEOTIDE SEQUENCE [LARGE SCALE GENOMIC DNA]</scope>
    <source>
        <tissue evidence="9">Rhizome</tissue>
    </source>
</reference>
<dbReference type="InterPro" id="IPR011050">
    <property type="entry name" value="Pectin_lyase_fold/virulence"/>
</dbReference>
<protein>
    <recommendedName>
        <fullName evidence="8">Pectinesterase inhibitor domain-containing protein</fullName>
    </recommendedName>
</protein>
<dbReference type="EMBL" id="JACMSC010000008">
    <property type="protein sequence ID" value="KAG6510129.1"/>
    <property type="molecule type" value="Genomic_DNA"/>
</dbReference>
<dbReference type="GO" id="GO:0042545">
    <property type="term" value="P:cell wall modification"/>
    <property type="evidence" value="ECO:0007669"/>
    <property type="project" value="InterPro"/>
</dbReference>
<dbReference type="InterPro" id="IPR006501">
    <property type="entry name" value="Pectinesterase_inhib_dom"/>
</dbReference>
<dbReference type="AlphaFoldDB" id="A0A8J5GU90"/>
<evidence type="ECO:0000256" key="6">
    <source>
        <dbReference type="PROSITE-ProRule" id="PRU10040"/>
    </source>
</evidence>
<dbReference type="CDD" id="cd15798">
    <property type="entry name" value="PMEI-like_3"/>
    <property type="match status" value="1"/>
</dbReference>
<evidence type="ECO:0000256" key="5">
    <source>
        <dbReference type="ARBA" id="ARBA00023085"/>
    </source>
</evidence>
<evidence type="ECO:0000313" key="10">
    <source>
        <dbReference type="Proteomes" id="UP000734854"/>
    </source>
</evidence>
<comment type="caution">
    <text evidence="9">The sequence shown here is derived from an EMBL/GenBank/DDBJ whole genome shotgun (WGS) entry which is preliminary data.</text>
</comment>
<dbReference type="InterPro" id="IPR000070">
    <property type="entry name" value="Pectinesterase_cat"/>
</dbReference>
<evidence type="ECO:0000256" key="7">
    <source>
        <dbReference type="SAM" id="MobiDB-lite"/>
    </source>
</evidence>
<dbReference type="Pfam" id="PF01095">
    <property type="entry name" value="Pectinesterase"/>
    <property type="match status" value="1"/>
</dbReference>
<comment type="pathway">
    <text evidence="1">Glycan metabolism; pectin degradation; 2-dehydro-3-deoxy-D-gluconate from pectin: step 1/5.</text>
</comment>
<evidence type="ECO:0000256" key="2">
    <source>
        <dbReference type="ARBA" id="ARBA00006027"/>
    </source>
</evidence>
<dbReference type="Pfam" id="PF04043">
    <property type="entry name" value="PMEI"/>
    <property type="match status" value="1"/>
</dbReference>
<proteinExistence type="inferred from homology"/>
<accession>A0A8J5GU90</accession>
<keyword evidence="10" id="KW-1185">Reference proteome</keyword>
<name>A0A8J5GU90_ZINOF</name>
<dbReference type="InterPro" id="IPR035513">
    <property type="entry name" value="Invertase/methylesterase_inhib"/>
</dbReference>
<dbReference type="InterPro" id="IPR012334">
    <property type="entry name" value="Pectin_lyas_fold"/>
</dbReference>
<keyword evidence="4" id="KW-0378">Hydrolase</keyword>
<dbReference type="SUPFAM" id="SSF51126">
    <property type="entry name" value="Pectin lyase-like"/>
    <property type="match status" value="1"/>
</dbReference>
<dbReference type="InterPro" id="IPR033131">
    <property type="entry name" value="Pectinesterase_Asp_AS"/>
</dbReference>
<dbReference type="GO" id="GO:0045490">
    <property type="term" value="P:pectin catabolic process"/>
    <property type="evidence" value="ECO:0007669"/>
    <property type="project" value="UniProtKB-UniPathway"/>
</dbReference>
<keyword evidence="5" id="KW-0063">Aspartyl esterase</keyword>
<feature type="active site" evidence="6">
    <location>
        <position position="702"/>
    </location>
</feature>
<comment type="similarity">
    <text evidence="2">In the N-terminal section; belongs to the PMEI family.</text>
</comment>